<dbReference type="InterPro" id="IPR036267">
    <property type="entry name" value="RuvA_C_sf"/>
</dbReference>
<organism evidence="8 10">
    <name type="scientific">Dehalococcoides mccartyi</name>
    <dbReference type="NCBI Taxonomy" id="61435"/>
    <lineage>
        <taxon>Bacteria</taxon>
        <taxon>Bacillati</taxon>
        <taxon>Chloroflexota</taxon>
        <taxon>Dehalococcoidia</taxon>
        <taxon>Dehalococcoidales</taxon>
        <taxon>Dehalococcoidaceae</taxon>
        <taxon>Dehalococcoides</taxon>
    </lineage>
</organism>
<dbReference type="GO" id="GO:0048476">
    <property type="term" value="C:Holliday junction resolvase complex"/>
    <property type="evidence" value="ECO:0007669"/>
    <property type="project" value="UniProtKB-UniRule"/>
</dbReference>
<keyword evidence="8" id="KW-0547">Nucleotide-binding</keyword>
<dbReference type="GO" id="GO:0009379">
    <property type="term" value="C:Holliday junction helicase complex"/>
    <property type="evidence" value="ECO:0007669"/>
    <property type="project" value="InterPro"/>
</dbReference>
<evidence type="ECO:0000256" key="3">
    <source>
        <dbReference type="ARBA" id="ARBA00023125"/>
    </source>
</evidence>
<dbReference type="Pfam" id="PF01330">
    <property type="entry name" value="RuvA_N"/>
    <property type="match status" value="1"/>
</dbReference>
<keyword evidence="1 6" id="KW-0963">Cytoplasm</keyword>
<dbReference type="GO" id="GO:0009378">
    <property type="term" value="F:four-way junction helicase activity"/>
    <property type="evidence" value="ECO:0007669"/>
    <property type="project" value="InterPro"/>
</dbReference>
<feature type="domain" description="Helix-hairpin-helix DNA-binding motif class 1" evidence="7">
    <location>
        <begin position="108"/>
        <end position="127"/>
    </location>
</feature>
<feature type="region of interest" description="Domain III" evidence="6">
    <location>
        <begin position="149"/>
        <end position="194"/>
    </location>
</feature>
<dbReference type="InterPro" id="IPR010994">
    <property type="entry name" value="RuvA_2-like"/>
</dbReference>
<dbReference type="SMART" id="SM00278">
    <property type="entry name" value="HhH1"/>
    <property type="match status" value="2"/>
</dbReference>
<dbReference type="InterPro" id="IPR012340">
    <property type="entry name" value="NA-bd_OB-fold"/>
</dbReference>
<dbReference type="OrthoDB" id="5293449at2"/>
<dbReference type="Gene3D" id="1.10.150.20">
    <property type="entry name" value="5' to 3' exonuclease, C-terminal subdomain"/>
    <property type="match status" value="1"/>
</dbReference>
<keyword evidence="8" id="KW-0067">ATP-binding</keyword>
<keyword evidence="9" id="KW-0378">Hydrolase</keyword>
<dbReference type="SUPFAM" id="SSF50249">
    <property type="entry name" value="Nucleic acid-binding proteins"/>
    <property type="match status" value="1"/>
</dbReference>
<dbReference type="SUPFAM" id="SSF47781">
    <property type="entry name" value="RuvA domain 2-like"/>
    <property type="match status" value="1"/>
</dbReference>
<evidence type="ECO:0000259" key="7">
    <source>
        <dbReference type="SMART" id="SM00278"/>
    </source>
</evidence>
<evidence type="ECO:0000256" key="4">
    <source>
        <dbReference type="ARBA" id="ARBA00023172"/>
    </source>
</evidence>
<comment type="subcellular location">
    <subcellularLocation>
        <location evidence="6">Cytoplasm</location>
    </subcellularLocation>
</comment>
<dbReference type="HAMAP" id="MF_00031">
    <property type="entry name" value="DNA_HJ_migration_RuvA"/>
    <property type="match status" value="1"/>
</dbReference>
<evidence type="ECO:0000313" key="9">
    <source>
        <dbReference type="EMBL" id="WRO07883.1"/>
    </source>
</evidence>
<dbReference type="InterPro" id="IPR000085">
    <property type="entry name" value="RuvA"/>
</dbReference>
<dbReference type="GO" id="GO:0000400">
    <property type="term" value="F:four-way junction DNA binding"/>
    <property type="evidence" value="ECO:0007669"/>
    <property type="project" value="UniProtKB-UniRule"/>
</dbReference>
<dbReference type="SUPFAM" id="SSF46929">
    <property type="entry name" value="DNA helicase RuvA subunit, C-terminal domain"/>
    <property type="match status" value="1"/>
</dbReference>
<comment type="domain">
    <text evidence="6">Has three domains with a flexible linker between the domains II and III and assumes an 'L' shape. Domain III is highly mobile and contacts RuvB.</text>
</comment>
<dbReference type="GO" id="GO:0005524">
    <property type="term" value="F:ATP binding"/>
    <property type="evidence" value="ECO:0007669"/>
    <property type="project" value="InterPro"/>
</dbReference>
<dbReference type="NCBIfam" id="TIGR00084">
    <property type="entry name" value="ruvA"/>
    <property type="match status" value="1"/>
</dbReference>
<feature type="region of interest" description="Domain I" evidence="6">
    <location>
        <begin position="1"/>
        <end position="64"/>
    </location>
</feature>
<reference evidence="8 10" key="1">
    <citation type="journal article" date="2015" name="Sci. Rep.">
        <title>A comparative genomics and reductive dehalogenase gene transcription study of two chloroethene-respiring bacteria, Dehalococcoides mccartyi strains MB and 11a.</title>
        <authorList>
            <person name="Low A."/>
            <person name="Shen Z."/>
            <person name="Cheng D."/>
            <person name="Rogers M.J."/>
            <person name="Lee P.K."/>
            <person name="He J."/>
        </authorList>
    </citation>
    <scope>NUCLEOTIDE SEQUENCE [LARGE SCALE GENOMIC DNA]</scope>
    <source>
        <strain evidence="8 10">MB</strain>
    </source>
</reference>
<dbReference type="AlphaFoldDB" id="A0A0V8M4T7"/>
<evidence type="ECO:0000256" key="2">
    <source>
        <dbReference type="ARBA" id="ARBA00022763"/>
    </source>
</evidence>
<evidence type="ECO:0000256" key="6">
    <source>
        <dbReference type="HAMAP-Rule" id="MF_00031"/>
    </source>
</evidence>
<dbReference type="InterPro" id="IPR011114">
    <property type="entry name" value="RuvA_C"/>
</dbReference>
<dbReference type="InterPro" id="IPR003583">
    <property type="entry name" value="Hlx-hairpin-Hlx_DNA-bd_motif"/>
</dbReference>
<keyword evidence="8" id="KW-0347">Helicase</keyword>
<dbReference type="Pfam" id="PF07499">
    <property type="entry name" value="RuvA_C"/>
    <property type="match status" value="1"/>
</dbReference>
<protein>
    <recommendedName>
        <fullName evidence="6">Holliday junction branch migration complex subunit RuvA</fullName>
    </recommendedName>
</protein>
<dbReference type="Gene3D" id="2.40.50.140">
    <property type="entry name" value="Nucleic acid-binding proteins"/>
    <property type="match status" value="1"/>
</dbReference>
<dbReference type="CDD" id="cd14332">
    <property type="entry name" value="UBA_RuvA_C"/>
    <property type="match status" value="1"/>
</dbReference>
<sequence>MISSLSGILEASGKDWAVINVSGVGFRTYMPASSPALIGELGQRVRVFTHLHVREDALNLFGFGTAEELSLFETLIDVSGIGPKLGLAMLSAMNAEALASAIISGNTELLSTIPGVGKKTASRIVLELKDKITKSWEAGVLSQVTEANSDILATLTALGYSAGEAAKAIASLEDITGLPLEERIKLALNYFNNK</sequence>
<dbReference type="GO" id="GO:0006281">
    <property type="term" value="P:DNA repair"/>
    <property type="evidence" value="ECO:0007669"/>
    <property type="project" value="UniProtKB-UniRule"/>
</dbReference>
<keyword evidence="2 6" id="KW-0227">DNA damage</keyword>
<accession>A0A0V8M4T7</accession>
<comment type="function">
    <text evidence="6">The RuvA-RuvB-RuvC complex processes Holliday junction (HJ) DNA during genetic recombination and DNA repair, while the RuvA-RuvB complex plays an important role in the rescue of blocked DNA replication forks via replication fork reversal (RFR). RuvA specifically binds to HJ cruciform DNA, conferring on it an open structure. The RuvB hexamer acts as an ATP-dependent pump, pulling dsDNA into and through the RuvAB complex. HJ branch migration allows RuvC to scan DNA until it finds its consensus sequence, where it cleaves and resolves the cruciform DNA.</text>
</comment>
<dbReference type="Gene3D" id="1.10.8.10">
    <property type="entry name" value="DNA helicase RuvA subunit, C-terminal domain"/>
    <property type="match status" value="1"/>
</dbReference>
<keyword evidence="4 6" id="KW-0233">DNA recombination</keyword>
<comment type="caution">
    <text evidence="6">Lacks conserved residue(s) required for the propagation of feature annotation.</text>
</comment>
<comment type="similarity">
    <text evidence="6">Belongs to the RuvA family.</text>
</comment>
<dbReference type="GO" id="GO:0005737">
    <property type="term" value="C:cytoplasm"/>
    <property type="evidence" value="ECO:0007669"/>
    <property type="project" value="UniProtKB-SubCell"/>
</dbReference>
<dbReference type="Proteomes" id="UP001327986">
    <property type="component" value="Chromosome"/>
</dbReference>
<dbReference type="PATRIC" id="fig|61435.5.peg.375"/>
<name>A0A0V8M4T7_9CHLR</name>
<dbReference type="EMBL" id="JGYD01000010">
    <property type="protein sequence ID" value="KSV18746.1"/>
    <property type="molecule type" value="Genomic_DNA"/>
</dbReference>
<keyword evidence="5 6" id="KW-0234">DNA repair</keyword>
<dbReference type="RefSeq" id="WP_058292192.1">
    <property type="nucleotide sequence ID" value="NZ_CP141531.1"/>
</dbReference>
<evidence type="ECO:0000256" key="1">
    <source>
        <dbReference type="ARBA" id="ARBA00022490"/>
    </source>
</evidence>
<feature type="domain" description="Helix-hairpin-helix DNA-binding motif class 1" evidence="7">
    <location>
        <begin position="73"/>
        <end position="92"/>
    </location>
</feature>
<dbReference type="Pfam" id="PF14520">
    <property type="entry name" value="HHH_5"/>
    <property type="match status" value="1"/>
</dbReference>
<dbReference type="GO" id="GO:0016787">
    <property type="term" value="F:hydrolase activity"/>
    <property type="evidence" value="ECO:0007669"/>
    <property type="project" value="UniProtKB-KW"/>
</dbReference>
<reference evidence="9" key="2">
    <citation type="submission" date="2023-12" db="EMBL/GenBank/DDBJ databases">
        <title>Isolation of organohalide respiring bacteria Dehalococcoides mccartyi strain GPTCE1 in groundwater collected near a chemical plant in Suzhou, China.</title>
        <authorList>
            <person name="Liu G."/>
        </authorList>
    </citation>
    <scope>NUCLEOTIDE SEQUENCE</scope>
    <source>
        <strain evidence="9">GPTCE1</strain>
    </source>
</reference>
<dbReference type="InterPro" id="IPR013849">
    <property type="entry name" value="DNA_helicase_Holl-junc_RuvA_I"/>
</dbReference>
<dbReference type="GO" id="GO:0006310">
    <property type="term" value="P:DNA recombination"/>
    <property type="evidence" value="ECO:0007669"/>
    <property type="project" value="UniProtKB-UniRule"/>
</dbReference>
<evidence type="ECO:0000313" key="8">
    <source>
        <dbReference type="EMBL" id="KSV18746.1"/>
    </source>
</evidence>
<evidence type="ECO:0000256" key="5">
    <source>
        <dbReference type="ARBA" id="ARBA00023204"/>
    </source>
</evidence>
<evidence type="ECO:0000313" key="10">
    <source>
        <dbReference type="Proteomes" id="UP000053577"/>
    </source>
</evidence>
<dbReference type="Proteomes" id="UP000053577">
    <property type="component" value="Unassembled WGS sequence"/>
</dbReference>
<dbReference type="EMBL" id="CP141531">
    <property type="protein sequence ID" value="WRO07883.1"/>
    <property type="molecule type" value="Genomic_DNA"/>
</dbReference>
<proteinExistence type="inferred from homology"/>
<comment type="subunit">
    <text evidence="6">Homotetramer. Forms an RuvA(8)-RuvB(12)-Holliday junction (HJ) complex. HJ DNA is sandwiched between 2 RuvA tetramers; dsDNA enters through RuvA and exits via RuvB. An RuvB hexamer assembles on each DNA strand where it exits the tetramer. Each RuvB hexamer is contacted by two RuvA subunits (via domain III) on 2 adjacent RuvB subunits; this complex drives branch migration. In the full resolvosome a probable DNA-RuvA(4)-RuvB(12)-RuvC(2) complex forms which resolves the HJ.</text>
</comment>
<gene>
    <name evidence="6 8" type="primary">ruvA</name>
    <name evidence="8" type="ORF">DA01_01845</name>
    <name evidence="9" type="ORF">VLL09_03065</name>
</gene>
<keyword evidence="3 6" id="KW-0238">DNA-binding</keyword>